<dbReference type="Proteomes" id="UP000272908">
    <property type="component" value="Unassembled WGS sequence"/>
</dbReference>
<evidence type="ECO:0000313" key="3">
    <source>
        <dbReference type="EMBL" id="SUZ30881.1"/>
    </source>
</evidence>
<protein>
    <recommendedName>
        <fullName evidence="5">DUF2927 domain-containing protein</fullName>
    </recommendedName>
</protein>
<evidence type="ECO:0000256" key="2">
    <source>
        <dbReference type="SAM" id="SignalP"/>
    </source>
</evidence>
<organism evidence="3 4">
    <name type="scientific">Roseinatronobacter ekhonensis</name>
    <dbReference type="NCBI Taxonomy" id="254356"/>
    <lineage>
        <taxon>Bacteria</taxon>
        <taxon>Pseudomonadati</taxon>
        <taxon>Pseudomonadota</taxon>
        <taxon>Alphaproteobacteria</taxon>
        <taxon>Rhodobacterales</taxon>
        <taxon>Paracoccaceae</taxon>
        <taxon>Roseinatronobacter</taxon>
    </lineage>
</organism>
<dbReference type="EMBL" id="UIHC01000004">
    <property type="protein sequence ID" value="SUZ30881.1"/>
    <property type="molecule type" value="Genomic_DNA"/>
</dbReference>
<evidence type="ECO:0000313" key="4">
    <source>
        <dbReference type="Proteomes" id="UP000272908"/>
    </source>
</evidence>
<feature type="region of interest" description="Disordered" evidence="1">
    <location>
        <begin position="33"/>
        <end position="52"/>
    </location>
</feature>
<dbReference type="InterPro" id="IPR021323">
    <property type="entry name" value="DUF2927"/>
</dbReference>
<dbReference type="OrthoDB" id="3295600at2"/>
<keyword evidence="2" id="KW-0732">Signal</keyword>
<dbReference type="Pfam" id="PF11150">
    <property type="entry name" value="DUF2927"/>
    <property type="match status" value="1"/>
</dbReference>
<keyword evidence="4" id="KW-1185">Reference proteome</keyword>
<evidence type="ECO:0008006" key="5">
    <source>
        <dbReference type="Google" id="ProtNLM"/>
    </source>
</evidence>
<reference evidence="4" key="1">
    <citation type="submission" date="2018-08" db="EMBL/GenBank/DDBJ databases">
        <authorList>
            <person name="Rodrigo-Torres L."/>
            <person name="Arahal R. D."/>
            <person name="Lucena T."/>
        </authorList>
    </citation>
    <scope>NUCLEOTIDE SEQUENCE [LARGE SCALE GENOMIC DNA]</scope>
    <source>
        <strain evidence="4">CECT 7235</strain>
    </source>
</reference>
<sequence>MQARASKKGVTGLACAAVMAVAGCALQAPLATAPAPPPDTSAQAEQSQTPQSAVATYFANEQQRRITQGLLRLERAPRDLPVNARLIERAFAEVALRDEYQFERDSIVQRSDQAPLRRWDAPVRIALEFGDTTAAPQRQRDTRVVRQLAARLSRVADHPVTTTDERGNFTVLVLDEGERRAIAPRLRALVPGIDRASQTLVQDLPLSVSCLVLAFSRSGTNVYSDAVAIIRAELPDRTRDMCYSEEIAQGLGLANDSPVARPSLFNDSAEFAVLTVLDEQLLRVLYDPRLRPGMTAEQARPIVRRIAAELIGGQS</sequence>
<proteinExistence type="predicted"/>
<feature type="chain" id="PRO_5017209311" description="DUF2927 domain-containing protein" evidence="2">
    <location>
        <begin position="28"/>
        <end position="315"/>
    </location>
</feature>
<gene>
    <name evidence="3" type="ORF">ROE7235_00610</name>
</gene>
<accession>A0A3B0M410</accession>
<dbReference type="AlphaFoldDB" id="A0A3B0M410"/>
<evidence type="ECO:0000256" key="1">
    <source>
        <dbReference type="SAM" id="MobiDB-lite"/>
    </source>
</evidence>
<dbReference type="PROSITE" id="PS51257">
    <property type="entry name" value="PROKAR_LIPOPROTEIN"/>
    <property type="match status" value="1"/>
</dbReference>
<dbReference type="RefSeq" id="WP_121093187.1">
    <property type="nucleotide sequence ID" value="NZ_UIHC01000004.1"/>
</dbReference>
<name>A0A3B0M410_9RHOB</name>
<feature type="signal peptide" evidence="2">
    <location>
        <begin position="1"/>
        <end position="27"/>
    </location>
</feature>